<comment type="caution">
    <text evidence="2">The sequence shown here is derived from an EMBL/GenBank/DDBJ whole genome shotgun (WGS) entry which is preliminary data.</text>
</comment>
<dbReference type="Pfam" id="PF12224">
    <property type="entry name" value="Amidoligase_2"/>
    <property type="match status" value="1"/>
</dbReference>
<dbReference type="RefSeq" id="WP_167186772.1">
    <property type="nucleotide sequence ID" value="NZ_JAAONZ010000008.1"/>
</dbReference>
<keyword evidence="3" id="KW-1185">Reference proteome</keyword>
<evidence type="ECO:0000256" key="1">
    <source>
        <dbReference type="SAM" id="MobiDB-lite"/>
    </source>
</evidence>
<dbReference type="Proteomes" id="UP000787472">
    <property type="component" value="Unassembled WGS sequence"/>
</dbReference>
<dbReference type="EMBL" id="JAAONZ010000008">
    <property type="protein sequence ID" value="NHO66263.1"/>
    <property type="molecule type" value="Genomic_DNA"/>
</dbReference>
<gene>
    <name evidence="2" type="ORF">G8770_11980</name>
</gene>
<feature type="region of interest" description="Disordered" evidence="1">
    <location>
        <begin position="1"/>
        <end position="22"/>
    </location>
</feature>
<sequence>MNNFNATAFEMPPRQNTEGGKPRRVGFELEFSGIDLAQTVDCVRAVLGGEVTAQTEAEVELKVEGLGTFNLEIDWAYLKHMAAEPPVTELGQDWLELLKQAAELVVPIEVVCPPIAVSRLVELSPMVNALKEAGAMGTEESLISAYGVHINTEIPALDAATLQTYIQAYALLQWWLVDTHKVDVARRISPYINLYPEAYLKQVLLQTEVTMDQIFDAYLQHNPSRNRALDLLPLLAEIDEQRVRRAVDDPRIKARPAFHYRLPDCHIEQTDWSLQVPWSSWLVVEKLASRPQDLKKLATHFLNSERPLLDVSRSDWVEFMDQWLQDHELV</sequence>
<dbReference type="InterPro" id="IPR022025">
    <property type="entry name" value="Amidoligase_2"/>
</dbReference>
<protein>
    <recommendedName>
        <fullName evidence="4">Amidoligase enzyme</fullName>
    </recommendedName>
</protein>
<accession>A0A9E5MM46</accession>
<evidence type="ECO:0000313" key="2">
    <source>
        <dbReference type="EMBL" id="NHO66263.1"/>
    </source>
</evidence>
<proteinExistence type="predicted"/>
<reference evidence="2" key="1">
    <citation type="submission" date="2020-03" db="EMBL/GenBank/DDBJ databases">
        <authorList>
            <person name="Guo F."/>
        </authorList>
    </citation>
    <scope>NUCLEOTIDE SEQUENCE</scope>
    <source>
        <strain evidence="2">JCM 30134</strain>
    </source>
</reference>
<organism evidence="2 3">
    <name type="scientific">Pseudomaricurvus hydrocarbonicus</name>
    <dbReference type="NCBI Taxonomy" id="1470433"/>
    <lineage>
        <taxon>Bacteria</taxon>
        <taxon>Pseudomonadati</taxon>
        <taxon>Pseudomonadota</taxon>
        <taxon>Gammaproteobacteria</taxon>
        <taxon>Cellvibrionales</taxon>
        <taxon>Cellvibrionaceae</taxon>
        <taxon>Pseudomaricurvus</taxon>
    </lineage>
</organism>
<evidence type="ECO:0008006" key="4">
    <source>
        <dbReference type="Google" id="ProtNLM"/>
    </source>
</evidence>
<evidence type="ECO:0000313" key="3">
    <source>
        <dbReference type="Proteomes" id="UP000787472"/>
    </source>
</evidence>
<dbReference type="AlphaFoldDB" id="A0A9E5MM46"/>
<name>A0A9E5MM46_9GAMM</name>